<protein>
    <submittedName>
        <fullName evidence="3">MarR family transcriptional regulator</fullName>
    </submittedName>
</protein>
<dbReference type="InterPro" id="IPR000835">
    <property type="entry name" value="HTH_MarR-typ"/>
</dbReference>
<evidence type="ECO:0000313" key="4">
    <source>
        <dbReference type="Proteomes" id="UP001500432"/>
    </source>
</evidence>
<dbReference type="SUPFAM" id="SSF46785">
    <property type="entry name" value="Winged helix' DNA-binding domain"/>
    <property type="match status" value="1"/>
</dbReference>
<accession>A0ABP5NSR8</accession>
<dbReference type="PANTHER" id="PTHR33164">
    <property type="entry name" value="TRANSCRIPTIONAL REGULATOR, MARR FAMILY"/>
    <property type="match status" value="1"/>
</dbReference>
<name>A0ABP5NSR8_9MICC</name>
<reference evidence="4" key="1">
    <citation type="journal article" date="2019" name="Int. J. Syst. Evol. Microbiol.">
        <title>The Global Catalogue of Microorganisms (GCM) 10K type strain sequencing project: providing services to taxonomists for standard genome sequencing and annotation.</title>
        <authorList>
            <consortium name="The Broad Institute Genomics Platform"/>
            <consortium name="The Broad Institute Genome Sequencing Center for Infectious Disease"/>
            <person name="Wu L."/>
            <person name="Ma J."/>
        </authorList>
    </citation>
    <scope>NUCLEOTIDE SEQUENCE [LARGE SCALE GENOMIC DNA]</scope>
    <source>
        <strain evidence="4">JCM 16034</strain>
    </source>
</reference>
<feature type="domain" description="HTH marR-type" evidence="2">
    <location>
        <begin position="33"/>
        <end position="165"/>
    </location>
</feature>
<dbReference type="InterPro" id="IPR039422">
    <property type="entry name" value="MarR/SlyA-like"/>
</dbReference>
<evidence type="ECO:0000256" key="1">
    <source>
        <dbReference type="SAM" id="MobiDB-lite"/>
    </source>
</evidence>
<dbReference type="Pfam" id="PF12802">
    <property type="entry name" value="MarR_2"/>
    <property type="match status" value="1"/>
</dbReference>
<dbReference type="RefSeq" id="WP_344300046.1">
    <property type="nucleotide sequence ID" value="NZ_BAAAQW010000006.1"/>
</dbReference>
<evidence type="ECO:0000259" key="2">
    <source>
        <dbReference type="PROSITE" id="PS50995"/>
    </source>
</evidence>
<comment type="caution">
    <text evidence="3">The sequence shown here is derived from an EMBL/GenBank/DDBJ whole genome shotgun (WGS) entry which is preliminary data.</text>
</comment>
<dbReference type="PROSITE" id="PS50995">
    <property type="entry name" value="HTH_MARR_2"/>
    <property type="match status" value="1"/>
</dbReference>
<dbReference type="SMART" id="SM00347">
    <property type="entry name" value="HTH_MARR"/>
    <property type="match status" value="1"/>
</dbReference>
<keyword evidence="4" id="KW-1185">Reference proteome</keyword>
<dbReference type="Proteomes" id="UP001500432">
    <property type="component" value="Unassembled WGS sequence"/>
</dbReference>
<sequence length="165" mass="17374">MASPTPAETGDASAGRGVNEPAGSGRFAGIGLVAEPVFLMARAASLGSADANRALAGLGLKVRSYSALAVVCSGRNPTQRELSEFLVMLPSRVVAILDELERRGLVQRTADPRDRRSNVIVPTEAGRELYARAKAAVDAATEESLGDLTPQERQELARLLTKAAF</sequence>
<dbReference type="Gene3D" id="1.10.10.10">
    <property type="entry name" value="Winged helix-like DNA-binding domain superfamily/Winged helix DNA-binding domain"/>
    <property type="match status" value="1"/>
</dbReference>
<dbReference type="InterPro" id="IPR036388">
    <property type="entry name" value="WH-like_DNA-bd_sf"/>
</dbReference>
<evidence type="ECO:0000313" key="3">
    <source>
        <dbReference type="EMBL" id="GAA2201222.1"/>
    </source>
</evidence>
<feature type="region of interest" description="Disordered" evidence="1">
    <location>
        <begin position="1"/>
        <end position="20"/>
    </location>
</feature>
<organism evidence="3 4">
    <name type="scientific">Sinomonas flava</name>
    <dbReference type="NCBI Taxonomy" id="496857"/>
    <lineage>
        <taxon>Bacteria</taxon>
        <taxon>Bacillati</taxon>
        <taxon>Actinomycetota</taxon>
        <taxon>Actinomycetes</taxon>
        <taxon>Micrococcales</taxon>
        <taxon>Micrococcaceae</taxon>
        <taxon>Sinomonas</taxon>
    </lineage>
</organism>
<dbReference type="PANTHER" id="PTHR33164:SF43">
    <property type="entry name" value="HTH-TYPE TRANSCRIPTIONAL REPRESSOR YETL"/>
    <property type="match status" value="1"/>
</dbReference>
<dbReference type="InterPro" id="IPR036390">
    <property type="entry name" value="WH_DNA-bd_sf"/>
</dbReference>
<dbReference type="EMBL" id="BAAAQW010000006">
    <property type="protein sequence ID" value="GAA2201222.1"/>
    <property type="molecule type" value="Genomic_DNA"/>
</dbReference>
<dbReference type="PRINTS" id="PR00598">
    <property type="entry name" value="HTHMARR"/>
</dbReference>
<gene>
    <name evidence="3" type="ORF">GCM10009849_24850</name>
</gene>
<proteinExistence type="predicted"/>